<evidence type="ECO:0000256" key="7">
    <source>
        <dbReference type="ARBA" id="ARBA00023136"/>
    </source>
</evidence>
<keyword evidence="4" id="KW-1003">Cell membrane</keyword>
<dbReference type="Proteomes" id="UP000051660">
    <property type="component" value="Unassembled WGS sequence"/>
</dbReference>
<dbReference type="Gene3D" id="1.20.1250.20">
    <property type="entry name" value="MFS general substrate transporter like domains"/>
    <property type="match status" value="1"/>
</dbReference>
<gene>
    <name evidence="10" type="ORF">CQ14_36400</name>
</gene>
<dbReference type="GO" id="GO:0005886">
    <property type="term" value="C:plasma membrane"/>
    <property type="evidence" value="ECO:0007669"/>
    <property type="project" value="UniProtKB-SubCell"/>
</dbReference>
<keyword evidence="3" id="KW-0813">Transport</keyword>
<feature type="transmembrane region" description="Helical" evidence="8">
    <location>
        <begin position="105"/>
        <end position="128"/>
    </location>
</feature>
<accession>A0A0R3MJS2</accession>
<evidence type="ECO:0000259" key="9">
    <source>
        <dbReference type="PROSITE" id="PS50850"/>
    </source>
</evidence>
<name>A0A0R3MJS2_9BRAD</name>
<feature type="transmembrane region" description="Helical" evidence="8">
    <location>
        <begin position="290"/>
        <end position="315"/>
    </location>
</feature>
<evidence type="ECO:0000256" key="6">
    <source>
        <dbReference type="ARBA" id="ARBA00022989"/>
    </source>
</evidence>
<dbReference type="PROSITE" id="PS50850">
    <property type="entry name" value="MFS"/>
    <property type="match status" value="1"/>
</dbReference>
<dbReference type="InterPro" id="IPR020846">
    <property type="entry name" value="MFS_dom"/>
</dbReference>
<comment type="caution">
    <text evidence="10">The sequence shown here is derived from an EMBL/GenBank/DDBJ whole genome shotgun (WGS) entry which is preliminary data.</text>
</comment>
<dbReference type="InterPro" id="IPR004638">
    <property type="entry name" value="EmrB-like"/>
</dbReference>
<keyword evidence="7 8" id="KW-0472">Membrane</keyword>
<feature type="transmembrane region" description="Helical" evidence="8">
    <location>
        <begin position="321"/>
        <end position="344"/>
    </location>
</feature>
<dbReference type="InterPro" id="IPR036259">
    <property type="entry name" value="MFS_trans_sf"/>
</dbReference>
<feature type="domain" description="Major facilitator superfamily (MFS) profile" evidence="9">
    <location>
        <begin position="36"/>
        <end position="474"/>
    </location>
</feature>
<feature type="transmembrane region" description="Helical" evidence="8">
    <location>
        <begin position="192"/>
        <end position="210"/>
    </location>
</feature>
<dbReference type="CDD" id="cd17321">
    <property type="entry name" value="MFS_MMR_MDR_like"/>
    <property type="match status" value="1"/>
</dbReference>
<dbReference type="NCBIfam" id="TIGR00711">
    <property type="entry name" value="efflux_EmrB"/>
    <property type="match status" value="1"/>
</dbReference>
<dbReference type="GO" id="GO:0022857">
    <property type="term" value="F:transmembrane transporter activity"/>
    <property type="evidence" value="ECO:0007669"/>
    <property type="project" value="InterPro"/>
</dbReference>
<reference evidence="10 11" key="1">
    <citation type="submission" date="2014-03" db="EMBL/GenBank/DDBJ databases">
        <title>Bradyrhizobium valentinum sp. nov., isolated from effective nodules of Lupinus mariae-josephae, a lupine endemic of basic-lime soils in Eastern Spain.</title>
        <authorList>
            <person name="Duran D."/>
            <person name="Rey L."/>
            <person name="Navarro A."/>
            <person name="Busquets A."/>
            <person name="Imperial J."/>
            <person name="Ruiz-Argueso T."/>
        </authorList>
    </citation>
    <scope>NUCLEOTIDE SEQUENCE [LARGE SCALE GENOMIC DNA]</scope>
    <source>
        <strain evidence="10 11">CCBAU 23086</strain>
    </source>
</reference>
<feature type="transmembrane region" description="Helical" evidence="8">
    <location>
        <begin position="419"/>
        <end position="440"/>
    </location>
</feature>
<evidence type="ECO:0000256" key="1">
    <source>
        <dbReference type="ARBA" id="ARBA00004651"/>
    </source>
</evidence>
<sequence length="474" mass="48231">MRNADLNFRPLSGPDAAVHSVAGAGPAPSKYAAALTLAAMSLGYGVVQLDVTIVNTALNAVGISLGGGVTELQWVVSAYTIAFAAFILTAGALGDRIGAKRVFMAGFAIFTAASVGCALAANAAILIMMRCVQGLAAAILVPNSLALLSHAYPEEKARGRAVGIWAAGASLALTAGPFVGGALITLVGWRSIFLVNLPIGLAGLWLAWSFADETTRTPEREIDLPGQIAAIATLGSLAGAIIEGGSLGWDHSLVIAGFVAFAAFAVLFVWREARTKQPMLPLALFGNRMFALTSLIGLLVNVAIYGLIFVLSLYFQQINGLSAFATGLAFVPMMGAVLPVNLIAPLLAERIGASATIAAGASLSAAGCVAMLGIAADTSYWSICLQLIALSTGLGLLVPPLTSTLLGSVEKSRSGIAAGVLNATRQTGSVLGVALFGSLVGRSGTFMNGVHASLLISAGVLLAAAAAIWWGGRR</sequence>
<dbReference type="Pfam" id="PF07690">
    <property type="entry name" value="MFS_1"/>
    <property type="match status" value="1"/>
</dbReference>
<feature type="transmembrane region" description="Helical" evidence="8">
    <location>
        <begin position="74"/>
        <end position="93"/>
    </location>
</feature>
<dbReference type="PANTHER" id="PTHR42718:SF9">
    <property type="entry name" value="MAJOR FACILITATOR SUPERFAMILY MULTIDRUG TRANSPORTER MFSC"/>
    <property type="match status" value="1"/>
</dbReference>
<feature type="transmembrane region" description="Helical" evidence="8">
    <location>
        <begin position="164"/>
        <end position="186"/>
    </location>
</feature>
<protein>
    <submittedName>
        <fullName evidence="10">MFS transporter</fullName>
    </submittedName>
</protein>
<feature type="transmembrane region" description="Helical" evidence="8">
    <location>
        <begin position="351"/>
        <end position="374"/>
    </location>
</feature>
<evidence type="ECO:0000256" key="5">
    <source>
        <dbReference type="ARBA" id="ARBA00022692"/>
    </source>
</evidence>
<evidence type="ECO:0000313" key="10">
    <source>
        <dbReference type="EMBL" id="KRR17773.1"/>
    </source>
</evidence>
<dbReference type="AlphaFoldDB" id="A0A0R3MJS2"/>
<dbReference type="RefSeq" id="WP_057861865.1">
    <property type="nucleotide sequence ID" value="NZ_LLYB01000114.1"/>
</dbReference>
<comment type="subcellular location">
    <subcellularLocation>
        <location evidence="1">Cell membrane</location>
        <topology evidence="1">Multi-pass membrane protein</topology>
    </subcellularLocation>
</comment>
<keyword evidence="5 8" id="KW-0812">Transmembrane</keyword>
<organism evidence="10 11">
    <name type="scientific">Bradyrhizobium lablabi</name>
    <dbReference type="NCBI Taxonomy" id="722472"/>
    <lineage>
        <taxon>Bacteria</taxon>
        <taxon>Pseudomonadati</taxon>
        <taxon>Pseudomonadota</taxon>
        <taxon>Alphaproteobacteria</taxon>
        <taxon>Hyphomicrobiales</taxon>
        <taxon>Nitrobacteraceae</taxon>
        <taxon>Bradyrhizobium</taxon>
    </lineage>
</organism>
<dbReference type="STRING" id="722472.SAMN05444321_7598"/>
<evidence type="ECO:0000256" key="4">
    <source>
        <dbReference type="ARBA" id="ARBA00022475"/>
    </source>
</evidence>
<dbReference type="EMBL" id="LLYB01000114">
    <property type="protein sequence ID" value="KRR17773.1"/>
    <property type="molecule type" value="Genomic_DNA"/>
</dbReference>
<evidence type="ECO:0000256" key="3">
    <source>
        <dbReference type="ARBA" id="ARBA00022448"/>
    </source>
</evidence>
<dbReference type="Gene3D" id="1.20.1720.10">
    <property type="entry name" value="Multidrug resistance protein D"/>
    <property type="match status" value="1"/>
</dbReference>
<keyword evidence="6 8" id="KW-1133">Transmembrane helix</keyword>
<feature type="transmembrane region" description="Helical" evidence="8">
    <location>
        <begin position="380"/>
        <end position="398"/>
    </location>
</feature>
<dbReference type="OrthoDB" id="9807274at2"/>
<dbReference type="InterPro" id="IPR011701">
    <property type="entry name" value="MFS"/>
</dbReference>
<feature type="transmembrane region" description="Helical" evidence="8">
    <location>
        <begin position="452"/>
        <end position="472"/>
    </location>
</feature>
<proteinExistence type="inferred from homology"/>
<comment type="similarity">
    <text evidence="2">Belongs to the major facilitator superfamily. EmrB family.</text>
</comment>
<feature type="transmembrane region" description="Helical" evidence="8">
    <location>
        <begin position="248"/>
        <end position="270"/>
    </location>
</feature>
<dbReference type="PANTHER" id="PTHR42718">
    <property type="entry name" value="MAJOR FACILITATOR SUPERFAMILY MULTIDRUG TRANSPORTER MFSC"/>
    <property type="match status" value="1"/>
</dbReference>
<dbReference type="SUPFAM" id="SSF103473">
    <property type="entry name" value="MFS general substrate transporter"/>
    <property type="match status" value="1"/>
</dbReference>
<evidence type="ECO:0000256" key="2">
    <source>
        <dbReference type="ARBA" id="ARBA00008537"/>
    </source>
</evidence>
<evidence type="ECO:0000256" key="8">
    <source>
        <dbReference type="SAM" id="Phobius"/>
    </source>
</evidence>
<evidence type="ECO:0000313" key="11">
    <source>
        <dbReference type="Proteomes" id="UP000051660"/>
    </source>
</evidence>
<feature type="transmembrane region" description="Helical" evidence="8">
    <location>
        <begin position="134"/>
        <end position="152"/>
    </location>
</feature>
<feature type="transmembrane region" description="Helical" evidence="8">
    <location>
        <begin position="222"/>
        <end position="242"/>
    </location>
</feature>